<dbReference type="PANTHER" id="PTHR12128">
    <property type="entry name" value="DIHYDRODIPICOLINATE SYNTHASE"/>
    <property type="match status" value="1"/>
</dbReference>
<evidence type="ECO:0000256" key="1">
    <source>
        <dbReference type="ARBA" id="ARBA00023239"/>
    </source>
</evidence>
<dbReference type="PANTHER" id="PTHR12128:SF19">
    <property type="entry name" value="5-DEHYDRO-4-DEOXYGLUCARATE DEHYDRATASE 2-RELATED"/>
    <property type="match status" value="1"/>
</dbReference>
<feature type="active site" description="Proton donor/acceptor" evidence="3">
    <location>
        <position position="141"/>
    </location>
</feature>
<dbReference type="RefSeq" id="WP_220032359.1">
    <property type="nucleotide sequence ID" value="NZ_QJTE01000013.1"/>
</dbReference>
<comment type="similarity">
    <text evidence="2">Belongs to the DapA family.</text>
</comment>
<evidence type="ECO:0000313" key="6">
    <source>
        <dbReference type="Proteomes" id="UP000248311"/>
    </source>
</evidence>
<keyword evidence="6" id="KW-1185">Reference proteome</keyword>
<name>A0A318SLR8_9RHOB</name>
<evidence type="ECO:0000313" key="5">
    <source>
        <dbReference type="EMBL" id="PYE80589.1"/>
    </source>
</evidence>
<protein>
    <submittedName>
        <fullName evidence="5">4-hydroxy-tetrahydrodipicolinate synthase</fullName>
    </submittedName>
</protein>
<feature type="active site" description="Schiff-base intermediate with substrate" evidence="3">
    <location>
        <position position="165"/>
    </location>
</feature>
<dbReference type="CDD" id="cd00408">
    <property type="entry name" value="DHDPS-like"/>
    <property type="match status" value="1"/>
</dbReference>
<dbReference type="Gene3D" id="3.20.20.70">
    <property type="entry name" value="Aldolase class I"/>
    <property type="match status" value="1"/>
</dbReference>
<dbReference type="EMBL" id="QJTE01000013">
    <property type="protein sequence ID" value="PYE80589.1"/>
    <property type="molecule type" value="Genomic_DNA"/>
</dbReference>
<dbReference type="SMART" id="SM01130">
    <property type="entry name" value="DHDPS"/>
    <property type="match status" value="1"/>
</dbReference>
<organism evidence="5 6">
    <name type="scientific">Pseudoroseicyclus aestuarii</name>
    <dbReference type="NCBI Taxonomy" id="1795041"/>
    <lineage>
        <taxon>Bacteria</taxon>
        <taxon>Pseudomonadati</taxon>
        <taxon>Pseudomonadota</taxon>
        <taxon>Alphaproteobacteria</taxon>
        <taxon>Rhodobacterales</taxon>
        <taxon>Paracoccaceae</taxon>
        <taxon>Pseudoroseicyclus</taxon>
    </lineage>
</organism>
<accession>A0A318SLR8</accession>
<keyword evidence="1 2" id="KW-0456">Lyase</keyword>
<evidence type="ECO:0000256" key="3">
    <source>
        <dbReference type="PIRSR" id="PIRSR001365-1"/>
    </source>
</evidence>
<dbReference type="SUPFAM" id="SSF51569">
    <property type="entry name" value="Aldolase"/>
    <property type="match status" value="1"/>
</dbReference>
<gene>
    <name evidence="5" type="ORF">DFP88_1133</name>
</gene>
<sequence length="305" mass="32232">MTTEASVRTALRQISGVPVTAYNAQGDIDLAQSAAIAARIGKAGVLNVIAAGNTGEYFSLSSDEIRRLQAAVIEATAPHALVTAAVGRALTEAMAQADAAVADGAGAIMAHYPNDPFAGPGQKIDYFLRLADHLSVPLVAYLRSDEAPIADLVRLAEHQNVVAIKYAATTPLRLGEAIRATTHCDTIWVCGLAEGWAPPFYAVGASGFTSGLVNVFPQVSLAIHAALEKGDFAGARTEIDRIVDFEQMRTLYNNGANVTVVKEALTMMGEDVGPVRLPGVVRLTEEERARLREIVRNVAPEAVTS</sequence>
<dbReference type="InterPro" id="IPR002220">
    <property type="entry name" value="DapA-like"/>
</dbReference>
<dbReference type="PIRSF" id="PIRSF001365">
    <property type="entry name" value="DHDPS"/>
    <property type="match status" value="1"/>
</dbReference>
<dbReference type="Pfam" id="PF00701">
    <property type="entry name" value="DHDPS"/>
    <property type="match status" value="1"/>
</dbReference>
<comment type="caution">
    <text evidence="5">The sequence shown here is derived from an EMBL/GenBank/DDBJ whole genome shotgun (WGS) entry which is preliminary data.</text>
</comment>
<dbReference type="Proteomes" id="UP000248311">
    <property type="component" value="Unassembled WGS sequence"/>
</dbReference>
<dbReference type="InterPro" id="IPR013785">
    <property type="entry name" value="Aldolase_TIM"/>
</dbReference>
<evidence type="ECO:0000256" key="4">
    <source>
        <dbReference type="PIRSR" id="PIRSR001365-2"/>
    </source>
</evidence>
<dbReference type="GO" id="GO:0008840">
    <property type="term" value="F:4-hydroxy-tetrahydrodipicolinate synthase activity"/>
    <property type="evidence" value="ECO:0007669"/>
    <property type="project" value="TreeGrafter"/>
</dbReference>
<proteinExistence type="inferred from homology"/>
<evidence type="ECO:0000256" key="2">
    <source>
        <dbReference type="PIRNR" id="PIRNR001365"/>
    </source>
</evidence>
<reference evidence="5 6" key="1">
    <citation type="submission" date="2018-06" db="EMBL/GenBank/DDBJ databases">
        <title>Genomic Encyclopedia of Type Strains, Phase III (KMG-III): the genomes of soil and plant-associated and newly described type strains.</title>
        <authorList>
            <person name="Whitman W."/>
        </authorList>
    </citation>
    <scope>NUCLEOTIDE SEQUENCE [LARGE SCALE GENOMIC DNA]</scope>
    <source>
        <strain evidence="5 6">CECT 9025</strain>
    </source>
</reference>
<feature type="binding site" evidence="4">
    <location>
        <position position="54"/>
    </location>
    <ligand>
        <name>pyruvate</name>
        <dbReference type="ChEBI" id="CHEBI:15361"/>
    </ligand>
</feature>
<dbReference type="AlphaFoldDB" id="A0A318SLR8"/>